<feature type="domain" description="NACHT" evidence="2">
    <location>
        <begin position="189"/>
        <end position="336"/>
    </location>
</feature>
<evidence type="ECO:0000259" key="2">
    <source>
        <dbReference type="Pfam" id="PF05729"/>
    </source>
</evidence>
<sequence>MRGPLWRGWLWSPRIYLSTAMRRTVSRLQWWEQGEQRARATQAATTARWWHRPWWWLTLATLAVVIAALWTLTQLVLPAIDIALAWLDLPRRPPLPWLSSKHWCPKGQQGSCAKAGDFLGKAVTLALAFVVFFAFTRFHVHNWYLRIARRMPERLVTTSNDTLADITGRDELCEVLIERVRDPDVRCPMVLIGGVGSGKSAVLAKLAHELAARHVLPIPLRMRDVPVDGGEIDFEQAAKKRFADFIDPRLYSDSQADRLWRQLRWSNQIAVLADGLDEIGGEDQHGPAGQHDSLLRNAFTKSAQDGLPLIAATRPYDPLRAMPVVVVELEPLSEGRALEFGLATDTPHARPSWATVAHLIVGADATESPLYLKIIRDLNQQGRLHGFIPPESSATIRPTDRAEVRWKLLDAWSQALEEGYICENFARDHDQRAQALQVAGAFACVGLRENTLRVRYDQLLGDDGWQQRSHRQHVLYEYLHGRTAGNLDLSSRADLAAAVTTAGELSLVEVESEGVRFHHGVIQAFLGARLLADTAVRETLLPDLVAHEPSRESLIALVLLSRLLVGQEQERGKPDPGERGRQVGRQIWQTFLRLPPPAPRHPLAEIVDQLRRRAAEDEGNRCWQLEMYTAGMEVAVKAPPPALDLLVAEIEQNWPRFQEPAIGDRPLDEAKLGLIRCWGNVARLVADDRRHVTRGDQDRPAPPAYDRLFRVAAQEESYRVRLCAAREIALGGRPAARALRRLDGLAPRPDPPHDDHAERDQQLRAWVVPLLHLATIRDTDDAEDLPQDTKDLPGETDTYLRDWLQALAAHGTTGRSLGLGAEIALAQGFRLAANVRQLPVGRQDADRSFLVEKAEFALAHSRFWYSHLALVQALTLLSLPMDPAEELPVRGHGANPVGLVQHWLRTAGSAVPDRDRCTAHPFLLEAGRLCLQALVSREPERFCWVDEGETAGRVGSCSPSPDVRRIQSLWIPDSMGWSVLDPRAERLLADVMLLLNLAQRGSSPAHREMRLHRADRCDLPPCLTSDRSAMEPQRSLRTTEPCTPGETCLDDCPFRLCPLPAKGEPLPHRMDQNFCARQADLSTLRYVLRARAPWQGVHRANMRRFWRQMSRRDVPKWRRW</sequence>
<evidence type="ECO:0000256" key="1">
    <source>
        <dbReference type="SAM" id="Phobius"/>
    </source>
</evidence>
<keyword evidence="1" id="KW-0472">Membrane</keyword>
<evidence type="ECO:0000313" key="4">
    <source>
        <dbReference type="Proteomes" id="UP000199001"/>
    </source>
</evidence>
<dbReference type="Proteomes" id="UP000199001">
    <property type="component" value="Unassembled WGS sequence"/>
</dbReference>
<dbReference type="InterPro" id="IPR007111">
    <property type="entry name" value="NACHT_NTPase"/>
</dbReference>
<dbReference type="Gene3D" id="3.40.50.300">
    <property type="entry name" value="P-loop containing nucleotide triphosphate hydrolases"/>
    <property type="match status" value="1"/>
</dbReference>
<dbReference type="RefSeq" id="WP_091105521.1">
    <property type="nucleotide sequence ID" value="NZ_FMHZ01000002.1"/>
</dbReference>
<gene>
    <name evidence="3" type="ORF">GA0070606_5323</name>
</gene>
<name>A0A1C6VVE7_9ACTN</name>
<dbReference type="CDD" id="cd02019">
    <property type="entry name" value="NK"/>
    <property type="match status" value="1"/>
</dbReference>
<reference evidence="4" key="1">
    <citation type="submission" date="2016-06" db="EMBL/GenBank/DDBJ databases">
        <authorList>
            <person name="Varghese N."/>
            <person name="Submissions Spin"/>
        </authorList>
    </citation>
    <scope>NUCLEOTIDE SEQUENCE [LARGE SCALE GENOMIC DNA]</scope>
    <source>
        <strain evidence="4">DSM 43903</strain>
    </source>
</reference>
<feature type="transmembrane region" description="Helical" evidence="1">
    <location>
        <begin position="118"/>
        <end position="140"/>
    </location>
</feature>
<evidence type="ECO:0000313" key="3">
    <source>
        <dbReference type="EMBL" id="SCL70202.1"/>
    </source>
</evidence>
<organism evidence="3 4">
    <name type="scientific">Micromonospora citrea</name>
    <dbReference type="NCBI Taxonomy" id="47855"/>
    <lineage>
        <taxon>Bacteria</taxon>
        <taxon>Bacillati</taxon>
        <taxon>Actinomycetota</taxon>
        <taxon>Actinomycetes</taxon>
        <taxon>Micromonosporales</taxon>
        <taxon>Micromonosporaceae</taxon>
        <taxon>Micromonospora</taxon>
    </lineage>
</organism>
<accession>A0A1C6VVE7</accession>
<dbReference type="Pfam" id="PF05729">
    <property type="entry name" value="NACHT"/>
    <property type="match status" value="1"/>
</dbReference>
<feature type="transmembrane region" description="Helical" evidence="1">
    <location>
        <begin position="54"/>
        <end position="87"/>
    </location>
</feature>
<dbReference type="OrthoDB" id="3544511at2"/>
<dbReference type="SUPFAM" id="SSF52540">
    <property type="entry name" value="P-loop containing nucleoside triphosphate hydrolases"/>
    <property type="match status" value="1"/>
</dbReference>
<keyword evidence="4" id="KW-1185">Reference proteome</keyword>
<dbReference type="InterPro" id="IPR027417">
    <property type="entry name" value="P-loop_NTPase"/>
</dbReference>
<proteinExistence type="predicted"/>
<dbReference type="AlphaFoldDB" id="A0A1C6VVE7"/>
<protein>
    <submittedName>
        <fullName evidence="3">NACHT domain-containing protein</fullName>
    </submittedName>
</protein>
<keyword evidence="1" id="KW-0812">Transmembrane</keyword>
<keyword evidence="1" id="KW-1133">Transmembrane helix</keyword>
<dbReference type="EMBL" id="FMHZ01000002">
    <property type="protein sequence ID" value="SCL70202.1"/>
    <property type="molecule type" value="Genomic_DNA"/>
</dbReference>